<evidence type="ECO:0000256" key="1">
    <source>
        <dbReference type="ARBA" id="ARBA00006739"/>
    </source>
</evidence>
<dbReference type="GO" id="GO:0016757">
    <property type="term" value="F:glycosyltransferase activity"/>
    <property type="evidence" value="ECO:0007669"/>
    <property type="project" value="UniProtKB-KW"/>
</dbReference>
<dbReference type="Pfam" id="PF00535">
    <property type="entry name" value="Glycos_transf_2"/>
    <property type="match status" value="1"/>
</dbReference>
<sequence>MQPLPLLAVVMPCYNSAAYMARGLDSVIDGARDRFGQRIEVIVVDDGSADATAEVARGFAQRHPGVVRLVQQDNGGHGAAVMTGIAAASALYVKVLDSDDRLDPAALQALLSTLDSFPTDGQADVVITDYIYDNVRQSSDRRIQYRHCLPARRTITWEQTARPRTGSYFLMHALTYKRSVLVESGLELPRHTFYVDNLYASVPLQHTRTLHYLPVPLYWYFIGREDQSVNEAVAVRRLDQQLRVNRLMIDELATDAVRSPALTRYLLHYLSIVTSVSLTFCVLAGTDTARAQGRELLAHLKAANPAGYRAYRRSPMNVILSARGPGSHRFIRTTYRVVRKRFGFN</sequence>
<dbReference type="PANTHER" id="PTHR48090:SF7">
    <property type="entry name" value="RFBJ PROTEIN"/>
    <property type="match status" value="1"/>
</dbReference>
<feature type="domain" description="Glycosyltransferase 2-like" evidence="2">
    <location>
        <begin position="9"/>
        <end position="171"/>
    </location>
</feature>
<keyword evidence="4" id="KW-1185">Reference proteome</keyword>
<accession>A0A1X6WSR8</accession>
<protein>
    <submittedName>
        <fullName evidence="3">Glycosyltransferase</fullName>
        <ecNumber evidence="3">2.4.1.-</ecNumber>
    </submittedName>
</protein>
<evidence type="ECO:0000313" key="3">
    <source>
        <dbReference type="EMBL" id="SLM87819.1"/>
    </source>
</evidence>
<organism evidence="3 4">
    <name type="scientific">Brachybacterium nesterenkovii</name>
    <dbReference type="NCBI Taxonomy" id="47847"/>
    <lineage>
        <taxon>Bacteria</taxon>
        <taxon>Bacillati</taxon>
        <taxon>Actinomycetota</taxon>
        <taxon>Actinomycetes</taxon>
        <taxon>Micrococcales</taxon>
        <taxon>Dermabacteraceae</taxon>
        <taxon>Brachybacterium</taxon>
    </lineage>
</organism>
<proteinExistence type="inferred from homology"/>
<dbReference type="CDD" id="cd04179">
    <property type="entry name" value="DPM_DPG-synthase_like"/>
    <property type="match status" value="1"/>
</dbReference>
<dbReference type="OrthoDB" id="396512at2"/>
<dbReference type="InterPro" id="IPR050256">
    <property type="entry name" value="Glycosyltransferase_2"/>
</dbReference>
<reference evidence="3 4" key="1">
    <citation type="submission" date="2017-02" db="EMBL/GenBank/DDBJ databases">
        <authorList>
            <person name="Peterson S.W."/>
        </authorList>
    </citation>
    <scope>NUCLEOTIDE SEQUENCE [LARGE SCALE GENOMIC DNA]</scope>
    <source>
        <strain evidence="3 4">CIP104813</strain>
    </source>
</reference>
<dbReference type="AlphaFoldDB" id="A0A1X6WSR8"/>
<name>A0A1X6WSR8_9MICO</name>
<dbReference type="EMBL" id="FWFG01000006">
    <property type="protein sequence ID" value="SLM87819.1"/>
    <property type="molecule type" value="Genomic_DNA"/>
</dbReference>
<evidence type="ECO:0000313" key="4">
    <source>
        <dbReference type="Proteomes" id="UP000195981"/>
    </source>
</evidence>
<dbReference type="Proteomes" id="UP000195981">
    <property type="component" value="Unassembled WGS sequence"/>
</dbReference>
<dbReference type="SUPFAM" id="SSF53448">
    <property type="entry name" value="Nucleotide-diphospho-sugar transferases"/>
    <property type="match status" value="1"/>
</dbReference>
<dbReference type="RefSeq" id="WP_159457935.1">
    <property type="nucleotide sequence ID" value="NZ_FWFG01000006.1"/>
</dbReference>
<keyword evidence="3" id="KW-0328">Glycosyltransferase</keyword>
<dbReference type="PANTHER" id="PTHR48090">
    <property type="entry name" value="UNDECAPRENYL-PHOSPHATE 4-DEOXY-4-FORMAMIDO-L-ARABINOSE TRANSFERASE-RELATED"/>
    <property type="match status" value="1"/>
</dbReference>
<comment type="similarity">
    <text evidence="1">Belongs to the glycosyltransferase 2 family.</text>
</comment>
<dbReference type="Gene3D" id="3.90.550.10">
    <property type="entry name" value="Spore Coat Polysaccharide Biosynthesis Protein SpsA, Chain A"/>
    <property type="match status" value="1"/>
</dbReference>
<dbReference type="InterPro" id="IPR029044">
    <property type="entry name" value="Nucleotide-diphossugar_trans"/>
</dbReference>
<dbReference type="EC" id="2.4.1.-" evidence="3"/>
<evidence type="ECO:0000259" key="2">
    <source>
        <dbReference type="Pfam" id="PF00535"/>
    </source>
</evidence>
<dbReference type="InterPro" id="IPR001173">
    <property type="entry name" value="Glyco_trans_2-like"/>
</dbReference>
<keyword evidence="3" id="KW-0808">Transferase</keyword>
<gene>
    <name evidence="3" type="ORF">FM110_00395</name>
</gene>